<proteinExistence type="predicted"/>
<dbReference type="Proteomes" id="UP000187406">
    <property type="component" value="Unassembled WGS sequence"/>
</dbReference>
<reference evidence="2" key="1">
    <citation type="submission" date="2016-04" db="EMBL/GenBank/DDBJ databases">
        <title>Cephalotus genome sequencing.</title>
        <authorList>
            <person name="Fukushima K."/>
            <person name="Hasebe M."/>
            <person name="Fang X."/>
        </authorList>
    </citation>
    <scope>NUCLEOTIDE SEQUENCE [LARGE SCALE GENOMIC DNA]</scope>
    <source>
        <strain evidence="2">cv. St1</strain>
    </source>
</reference>
<comment type="caution">
    <text evidence="1">The sequence shown here is derived from an EMBL/GenBank/DDBJ whole genome shotgun (WGS) entry which is preliminary data.</text>
</comment>
<accession>A0A1Q3DCK2</accession>
<sequence>MGVDPNDQCFKRQTHKEEIEENREWLTKRDNMASAMCVDYSI</sequence>
<evidence type="ECO:0000313" key="2">
    <source>
        <dbReference type="Proteomes" id="UP000187406"/>
    </source>
</evidence>
<name>A0A1Q3DCK2_CEPFO</name>
<dbReference type="InParanoid" id="A0A1Q3DCK2"/>
<dbReference type="EMBL" id="BDDD01006032">
    <property type="protein sequence ID" value="GAV90191.1"/>
    <property type="molecule type" value="Genomic_DNA"/>
</dbReference>
<keyword evidence="2" id="KW-1185">Reference proteome</keyword>
<evidence type="ECO:0000313" key="1">
    <source>
        <dbReference type="EMBL" id="GAV90191.1"/>
    </source>
</evidence>
<dbReference type="AlphaFoldDB" id="A0A1Q3DCK2"/>
<protein>
    <submittedName>
        <fullName evidence="1">Uncharacterized protein</fullName>
    </submittedName>
</protein>
<gene>
    <name evidence="1" type="ORF">CFOL_v3_33600</name>
</gene>
<organism evidence="1 2">
    <name type="scientific">Cephalotus follicularis</name>
    <name type="common">Albany pitcher plant</name>
    <dbReference type="NCBI Taxonomy" id="3775"/>
    <lineage>
        <taxon>Eukaryota</taxon>
        <taxon>Viridiplantae</taxon>
        <taxon>Streptophyta</taxon>
        <taxon>Embryophyta</taxon>
        <taxon>Tracheophyta</taxon>
        <taxon>Spermatophyta</taxon>
        <taxon>Magnoliopsida</taxon>
        <taxon>eudicotyledons</taxon>
        <taxon>Gunneridae</taxon>
        <taxon>Pentapetalae</taxon>
        <taxon>rosids</taxon>
        <taxon>fabids</taxon>
        <taxon>Oxalidales</taxon>
        <taxon>Cephalotaceae</taxon>
        <taxon>Cephalotus</taxon>
    </lineage>
</organism>